<comment type="caution">
    <text evidence="2">The sequence shown here is derived from an EMBL/GenBank/DDBJ whole genome shotgun (WGS) entry which is preliminary data.</text>
</comment>
<proteinExistence type="predicted"/>
<evidence type="ECO:0000313" key="2">
    <source>
        <dbReference type="EMBL" id="CAA7270708.1"/>
    </source>
</evidence>
<sequence>MNQFHDPVNKLPPELVSRVFTLCMFAGEEPLPYYPFLNPLPYVTQPPLLLGTVCKRWRDIAWSTPRLWTRLNLYLDPSIVDWQTLMTQEWLARSGSLPLSIRLHSRGERDLSSSADLFRPLMYLLSRQSARWRDLKVALPHSLVALLRGDLHGVSALQTILIKNTSGFRTERSEGSFHLGQTAPSLISVEVKTFYFRSVGIDWRHVNTVRLGEVFVDECLQLFQLASSMVTCEFSLVVEGSGGFGIPVDTVVSHSVQRLVICSFVVEGGLINDILSFLTQSSLMPPKTNSSDSYATPHLKILRVFHLNIENHFLDLLATTALSSTDEQGESRRFLPHLGDLSLFGGRDYLLKNLPRIFASGPQSQKQLRRPWEMMEIGFYWHEDVGFIDQDLLKELLEIIDRGIDLKITNEETGANLIERSQRHHGMLDTEDEEDGMTDDPSDDENP</sequence>
<protein>
    <recommendedName>
        <fullName evidence="4">F-box domain-containing protein</fullName>
    </recommendedName>
</protein>
<gene>
    <name evidence="2" type="ORF">AAE3_LOCUS12934</name>
</gene>
<feature type="region of interest" description="Disordered" evidence="1">
    <location>
        <begin position="417"/>
        <end position="447"/>
    </location>
</feature>
<keyword evidence="3" id="KW-1185">Reference proteome</keyword>
<organism evidence="2 3">
    <name type="scientific">Cyclocybe aegerita</name>
    <name type="common">Black poplar mushroom</name>
    <name type="synonym">Agrocybe aegerita</name>
    <dbReference type="NCBI Taxonomy" id="1973307"/>
    <lineage>
        <taxon>Eukaryota</taxon>
        <taxon>Fungi</taxon>
        <taxon>Dikarya</taxon>
        <taxon>Basidiomycota</taxon>
        <taxon>Agaricomycotina</taxon>
        <taxon>Agaricomycetes</taxon>
        <taxon>Agaricomycetidae</taxon>
        <taxon>Agaricales</taxon>
        <taxon>Agaricineae</taxon>
        <taxon>Bolbitiaceae</taxon>
        <taxon>Cyclocybe</taxon>
    </lineage>
</organism>
<name>A0A8S0WCG3_CYCAE</name>
<dbReference type="EMBL" id="CACVBS010000094">
    <property type="protein sequence ID" value="CAA7270708.1"/>
    <property type="molecule type" value="Genomic_DNA"/>
</dbReference>
<accession>A0A8S0WCG3</accession>
<evidence type="ECO:0000256" key="1">
    <source>
        <dbReference type="SAM" id="MobiDB-lite"/>
    </source>
</evidence>
<evidence type="ECO:0000313" key="3">
    <source>
        <dbReference type="Proteomes" id="UP000467700"/>
    </source>
</evidence>
<feature type="compositionally biased region" description="Acidic residues" evidence="1">
    <location>
        <begin position="429"/>
        <end position="447"/>
    </location>
</feature>
<dbReference type="OrthoDB" id="2269034at2759"/>
<reference evidence="2 3" key="1">
    <citation type="submission" date="2020-01" db="EMBL/GenBank/DDBJ databases">
        <authorList>
            <person name="Gupta K D."/>
        </authorList>
    </citation>
    <scope>NUCLEOTIDE SEQUENCE [LARGE SCALE GENOMIC DNA]</scope>
</reference>
<dbReference type="AlphaFoldDB" id="A0A8S0WCG3"/>
<evidence type="ECO:0008006" key="4">
    <source>
        <dbReference type="Google" id="ProtNLM"/>
    </source>
</evidence>
<dbReference type="Proteomes" id="UP000467700">
    <property type="component" value="Unassembled WGS sequence"/>
</dbReference>
<dbReference type="Gene3D" id="1.20.1280.50">
    <property type="match status" value="1"/>
</dbReference>